<reference evidence="5 6" key="1">
    <citation type="submission" date="2016-06" db="EMBL/GenBank/DDBJ databases">
        <authorList>
            <person name="Kjaerup R.B."/>
            <person name="Dalgaard T.S."/>
            <person name="Juul-Madsen H.R."/>
        </authorList>
    </citation>
    <scope>NUCLEOTIDE SEQUENCE [LARGE SCALE GENOMIC DNA]</scope>
    <source>
        <strain evidence="5 6">1245752.6</strain>
    </source>
</reference>
<dbReference type="AlphaFoldDB" id="A0A1A6BMA2"/>
<comment type="caution">
    <text evidence="5">The sequence shown here is derived from an EMBL/GenBank/DDBJ whole genome shotgun (WGS) entry which is preliminary data.</text>
</comment>
<organism evidence="5 6">
    <name type="scientific">Mycobacterium gordonae</name>
    <dbReference type="NCBI Taxonomy" id="1778"/>
    <lineage>
        <taxon>Bacteria</taxon>
        <taxon>Bacillati</taxon>
        <taxon>Actinomycetota</taxon>
        <taxon>Actinomycetes</taxon>
        <taxon>Mycobacteriales</taxon>
        <taxon>Mycobacteriaceae</taxon>
        <taxon>Mycobacterium</taxon>
    </lineage>
</organism>
<dbReference type="PANTHER" id="PTHR43685:SF5">
    <property type="entry name" value="GLYCOSYLTRANSFERASE EPSE-RELATED"/>
    <property type="match status" value="1"/>
</dbReference>
<dbReference type="InterPro" id="IPR050834">
    <property type="entry name" value="Glycosyltransf_2"/>
</dbReference>
<dbReference type="Gene3D" id="3.90.550.10">
    <property type="entry name" value="Spore Coat Polysaccharide Biosynthesis Protein SpsA, Chain A"/>
    <property type="match status" value="1"/>
</dbReference>
<protein>
    <submittedName>
        <fullName evidence="5">Transferase</fullName>
    </submittedName>
</protein>
<dbReference type="GO" id="GO:0016757">
    <property type="term" value="F:glycosyltransferase activity"/>
    <property type="evidence" value="ECO:0007669"/>
    <property type="project" value="UniProtKB-KW"/>
</dbReference>
<dbReference type="EMBL" id="MAEM01000074">
    <property type="protein sequence ID" value="OBS03431.1"/>
    <property type="molecule type" value="Genomic_DNA"/>
</dbReference>
<accession>A0A1A6BMA2</accession>
<dbReference type="Proteomes" id="UP000093757">
    <property type="component" value="Unassembled WGS sequence"/>
</dbReference>
<dbReference type="RefSeq" id="WP_065132444.1">
    <property type="nucleotide sequence ID" value="NZ_MAEM01000074.1"/>
</dbReference>
<feature type="domain" description="Glycosyltransferase 2-like" evidence="4">
    <location>
        <begin position="8"/>
        <end position="168"/>
    </location>
</feature>
<evidence type="ECO:0000256" key="1">
    <source>
        <dbReference type="ARBA" id="ARBA00006739"/>
    </source>
</evidence>
<evidence type="ECO:0000256" key="2">
    <source>
        <dbReference type="ARBA" id="ARBA00022676"/>
    </source>
</evidence>
<evidence type="ECO:0000259" key="4">
    <source>
        <dbReference type="Pfam" id="PF00535"/>
    </source>
</evidence>
<dbReference type="PANTHER" id="PTHR43685">
    <property type="entry name" value="GLYCOSYLTRANSFERASE"/>
    <property type="match status" value="1"/>
</dbReference>
<sequence>MKGRPRTSFVIATRDRSEQLRVVVDRLLSTTKCPIIVVDNASRDNSVAAVRRVAAQHPGRVTTVCLDSNEGAVARNIGVAQCNTPYVAFCDDDSWWDPDAIGLAEAVFDRYATVALLAARTVVYPQHRDDPLVAQLADSPLGRDPQLPGPSILGFQACSAMVRKTAFEAAGGFSPILHFRGEEELLAWDLAAGGWDLCFCRALVAYHEPSTVRETSHTEQARVLRNTALSAGLRRPLSRCLRSGAALVWAACRHNQDGAYTQALREAAAALPDVIRARHRLPDHVEQSVRLLETR</sequence>
<name>A0A1A6BMA2_MYCGO</name>
<dbReference type="SUPFAM" id="SSF53448">
    <property type="entry name" value="Nucleotide-diphospho-sugar transferases"/>
    <property type="match status" value="1"/>
</dbReference>
<dbReference type="OrthoDB" id="9787979at2"/>
<keyword evidence="2" id="KW-0328">Glycosyltransferase</keyword>
<gene>
    <name evidence="5" type="ORF">A9W98_09505</name>
</gene>
<evidence type="ECO:0000313" key="5">
    <source>
        <dbReference type="EMBL" id="OBS03431.1"/>
    </source>
</evidence>
<comment type="similarity">
    <text evidence="1">Belongs to the glycosyltransferase 2 family.</text>
</comment>
<evidence type="ECO:0000256" key="3">
    <source>
        <dbReference type="ARBA" id="ARBA00022679"/>
    </source>
</evidence>
<dbReference type="InterPro" id="IPR001173">
    <property type="entry name" value="Glyco_trans_2-like"/>
</dbReference>
<dbReference type="InterPro" id="IPR029044">
    <property type="entry name" value="Nucleotide-diphossugar_trans"/>
</dbReference>
<evidence type="ECO:0000313" key="6">
    <source>
        <dbReference type="Proteomes" id="UP000093757"/>
    </source>
</evidence>
<keyword evidence="3 5" id="KW-0808">Transferase</keyword>
<proteinExistence type="inferred from homology"/>
<dbReference type="Pfam" id="PF00535">
    <property type="entry name" value="Glycos_transf_2"/>
    <property type="match status" value="1"/>
</dbReference>